<keyword evidence="1" id="KW-0732">Signal</keyword>
<evidence type="ECO:0000259" key="2">
    <source>
        <dbReference type="Pfam" id="PF14467"/>
    </source>
</evidence>
<dbReference type="AlphaFoldDB" id="A0A9X3ECC4"/>
<proteinExistence type="predicted"/>
<evidence type="ECO:0000313" key="3">
    <source>
        <dbReference type="EMBL" id="MCY0964998.1"/>
    </source>
</evidence>
<comment type="caution">
    <text evidence="3">The sequence shown here is derived from an EMBL/GenBank/DDBJ whole genome shotgun (WGS) entry which is preliminary data.</text>
</comment>
<dbReference type="InterPro" id="IPR025218">
    <property type="entry name" value="DUF4426"/>
</dbReference>
<feature type="signal peptide" evidence="1">
    <location>
        <begin position="1"/>
        <end position="20"/>
    </location>
</feature>
<evidence type="ECO:0000313" key="4">
    <source>
        <dbReference type="Proteomes" id="UP001150830"/>
    </source>
</evidence>
<name>A0A9X3ECC4_9GAMM</name>
<dbReference type="EMBL" id="JAPNOA010000020">
    <property type="protein sequence ID" value="MCY0964998.1"/>
    <property type="molecule type" value="Genomic_DNA"/>
</dbReference>
<keyword evidence="4" id="KW-1185">Reference proteome</keyword>
<protein>
    <submittedName>
        <fullName evidence="3">DUF4426 domain-containing protein</fullName>
    </submittedName>
</protein>
<dbReference type="Proteomes" id="UP001150830">
    <property type="component" value="Unassembled WGS sequence"/>
</dbReference>
<accession>A0A9X3ECC4</accession>
<dbReference type="Pfam" id="PF14467">
    <property type="entry name" value="DUF4426"/>
    <property type="match status" value="1"/>
</dbReference>
<reference evidence="3" key="1">
    <citation type="submission" date="2022-11" db="EMBL/GenBank/DDBJ databases">
        <title>Parathalassolutuus dongxingensis gen. nov., sp. nov., a novel member of family Oceanospirillaceae isolated from a coastal shrimp pond in Guangxi, China.</title>
        <authorList>
            <person name="Chen H."/>
        </authorList>
    </citation>
    <scope>NUCLEOTIDE SEQUENCE</scope>
    <source>
        <strain evidence="3">G-43</strain>
    </source>
</reference>
<sequence>MKTMIAALLCLLSLSLPVFAGGGEQKQVFGDYEVHYIGLTTTFIAPDIARAYQIERSRNLGFLNISVIRRSANEEVGTPVKAEVTGKILNLIGQSSSLDFKEIRETNAVYYINTLRFEEDETYRISLKVKPEGSDRTFDVNFSQRFYEE</sequence>
<feature type="domain" description="DUF4426" evidence="2">
    <location>
        <begin position="26"/>
        <end position="148"/>
    </location>
</feature>
<feature type="chain" id="PRO_5040968994" evidence="1">
    <location>
        <begin position="21"/>
        <end position="149"/>
    </location>
</feature>
<organism evidence="3 4">
    <name type="scientific">Parathalassolituus penaei</name>
    <dbReference type="NCBI Taxonomy" id="2997323"/>
    <lineage>
        <taxon>Bacteria</taxon>
        <taxon>Pseudomonadati</taxon>
        <taxon>Pseudomonadota</taxon>
        <taxon>Gammaproteobacteria</taxon>
        <taxon>Oceanospirillales</taxon>
        <taxon>Oceanospirillaceae</taxon>
        <taxon>Parathalassolituus</taxon>
    </lineage>
</organism>
<dbReference type="Gene3D" id="2.60.40.3340">
    <property type="entry name" value="Domain of unknown function DUF4426"/>
    <property type="match status" value="1"/>
</dbReference>
<gene>
    <name evidence="3" type="ORF">OUO13_07350</name>
</gene>
<dbReference type="RefSeq" id="WP_283173215.1">
    <property type="nucleotide sequence ID" value="NZ_JAPNOA010000020.1"/>
</dbReference>
<evidence type="ECO:0000256" key="1">
    <source>
        <dbReference type="SAM" id="SignalP"/>
    </source>
</evidence>